<organism evidence="3 4">
    <name type="scientific">Pseudooctadecabacter jejudonensis</name>
    <dbReference type="NCBI Taxonomy" id="1391910"/>
    <lineage>
        <taxon>Bacteria</taxon>
        <taxon>Pseudomonadati</taxon>
        <taxon>Pseudomonadota</taxon>
        <taxon>Alphaproteobacteria</taxon>
        <taxon>Rhodobacterales</taxon>
        <taxon>Paracoccaceae</taxon>
        <taxon>Pseudooctadecabacter</taxon>
    </lineage>
</organism>
<name>A0A1Y5RLN9_9RHOB</name>
<feature type="chain" id="PRO_5013051464" evidence="1">
    <location>
        <begin position="31"/>
        <end position="155"/>
    </location>
</feature>
<dbReference type="PROSITE" id="PS51318">
    <property type="entry name" value="TAT"/>
    <property type="match status" value="1"/>
</dbReference>
<protein>
    <submittedName>
        <fullName evidence="3">YHS domain protein</fullName>
    </submittedName>
</protein>
<feature type="signal peptide" evidence="1">
    <location>
        <begin position="1"/>
        <end position="30"/>
    </location>
</feature>
<dbReference type="OrthoDB" id="344729at2"/>
<dbReference type="AlphaFoldDB" id="A0A1Y5RLN9"/>
<evidence type="ECO:0000313" key="3">
    <source>
        <dbReference type="EMBL" id="SLN20428.1"/>
    </source>
</evidence>
<sequence length="155" mass="16957">MSTPTVSRRGILTAVVAAPIALSFATAARAQEPAFYSDDAVAIRGADPVAYFIQGAPVYGTAEHTAEWNGTTWYFASAENRATFLADPEAYAPQYGGYCAWAVAQGYTASTVPEAWEIVEGKLYLNYSRRIQRRWARDIPGNISKGDANWPRVLE</sequence>
<keyword evidence="1" id="KW-0732">Signal</keyword>
<evidence type="ECO:0000313" key="4">
    <source>
        <dbReference type="Proteomes" id="UP000193623"/>
    </source>
</evidence>
<accession>A0A1Y5RLN9</accession>
<dbReference type="InterPro" id="IPR006311">
    <property type="entry name" value="TAT_signal"/>
</dbReference>
<keyword evidence="4" id="KW-1185">Reference proteome</keyword>
<dbReference type="EMBL" id="FWFT01000001">
    <property type="protein sequence ID" value="SLN20428.1"/>
    <property type="molecule type" value="Genomic_DNA"/>
</dbReference>
<proteinExistence type="predicted"/>
<dbReference type="Proteomes" id="UP000193623">
    <property type="component" value="Unassembled WGS sequence"/>
</dbReference>
<evidence type="ECO:0000256" key="1">
    <source>
        <dbReference type="SAM" id="SignalP"/>
    </source>
</evidence>
<dbReference type="NCBIfam" id="NF041384">
    <property type="entry name" value="YHS_seleno_dom"/>
    <property type="match status" value="1"/>
</dbReference>
<evidence type="ECO:0000259" key="2">
    <source>
        <dbReference type="Pfam" id="PF04945"/>
    </source>
</evidence>
<dbReference type="Pfam" id="PF04945">
    <property type="entry name" value="YHS"/>
    <property type="match status" value="1"/>
</dbReference>
<feature type="domain" description="YHS" evidence="2">
    <location>
        <begin position="49"/>
        <end position="95"/>
    </location>
</feature>
<reference evidence="3 4" key="1">
    <citation type="submission" date="2017-03" db="EMBL/GenBank/DDBJ databases">
        <authorList>
            <person name="Afonso C.L."/>
            <person name="Miller P.J."/>
            <person name="Scott M.A."/>
            <person name="Spackman E."/>
            <person name="Goraichik I."/>
            <person name="Dimitrov K.M."/>
            <person name="Suarez D.L."/>
            <person name="Swayne D.E."/>
        </authorList>
    </citation>
    <scope>NUCLEOTIDE SEQUENCE [LARGE SCALE GENOMIC DNA]</scope>
    <source>
        <strain evidence="3 4">CECT 8397</strain>
    </source>
</reference>
<gene>
    <name evidence="3" type="ORF">PSJ8397_00759</name>
</gene>
<dbReference type="InterPro" id="IPR007029">
    <property type="entry name" value="YHS_dom"/>
</dbReference>
<dbReference type="RefSeq" id="WP_085863185.1">
    <property type="nucleotide sequence ID" value="NZ_FWFT01000001.1"/>
</dbReference>